<feature type="domain" description="Fe/B12 periplasmic-binding" evidence="3">
    <location>
        <begin position="63"/>
        <end position="311"/>
    </location>
</feature>
<reference evidence="4 5" key="1">
    <citation type="submission" date="2020-08" db="EMBL/GenBank/DDBJ databases">
        <title>Sequencing the genomes of 1000 actinobacteria strains.</title>
        <authorList>
            <person name="Klenk H.-P."/>
        </authorList>
    </citation>
    <scope>NUCLEOTIDE SEQUENCE [LARGE SCALE GENOMIC DNA]</scope>
    <source>
        <strain evidence="4 5">DSM 45584</strain>
    </source>
</reference>
<evidence type="ECO:0000256" key="2">
    <source>
        <dbReference type="SAM" id="SignalP"/>
    </source>
</evidence>
<dbReference type="EMBL" id="JACHIW010000001">
    <property type="protein sequence ID" value="MBB5155779.1"/>
    <property type="molecule type" value="Genomic_DNA"/>
</dbReference>
<dbReference type="InterPro" id="IPR050902">
    <property type="entry name" value="ABC_Transporter_SBP"/>
</dbReference>
<comment type="similarity">
    <text evidence="1">Belongs to the bacterial solute-binding protein 8 family.</text>
</comment>
<evidence type="ECO:0000256" key="1">
    <source>
        <dbReference type="ARBA" id="ARBA00008814"/>
    </source>
</evidence>
<dbReference type="SUPFAM" id="SSF53807">
    <property type="entry name" value="Helical backbone' metal receptor"/>
    <property type="match status" value="1"/>
</dbReference>
<evidence type="ECO:0000313" key="5">
    <source>
        <dbReference type="Proteomes" id="UP000584374"/>
    </source>
</evidence>
<dbReference type="Gene3D" id="3.40.50.1980">
    <property type="entry name" value="Nitrogenase molybdenum iron protein domain"/>
    <property type="match status" value="2"/>
</dbReference>
<dbReference type="RefSeq" id="WP_184727057.1">
    <property type="nucleotide sequence ID" value="NZ_JACHIW010000001.1"/>
</dbReference>
<protein>
    <submittedName>
        <fullName evidence="4">Iron complex transport system substrate-binding protein</fullName>
    </submittedName>
</protein>
<keyword evidence="2" id="KW-0732">Signal</keyword>
<evidence type="ECO:0000259" key="3">
    <source>
        <dbReference type="PROSITE" id="PS50983"/>
    </source>
</evidence>
<name>A0A840QB51_9PSEU</name>
<dbReference type="PANTHER" id="PTHR30535">
    <property type="entry name" value="VITAMIN B12-BINDING PROTEIN"/>
    <property type="match status" value="1"/>
</dbReference>
<dbReference type="Proteomes" id="UP000584374">
    <property type="component" value="Unassembled WGS sequence"/>
</dbReference>
<gene>
    <name evidence="4" type="ORF">BJ970_003313</name>
</gene>
<dbReference type="GO" id="GO:0071281">
    <property type="term" value="P:cellular response to iron ion"/>
    <property type="evidence" value="ECO:0007669"/>
    <property type="project" value="TreeGrafter"/>
</dbReference>
<sequence>MTGFRRLAALLLATLALLAGVTACATRPQSETPAPADDPASAFPVKVELPGQPPVTLAQQPKRIVSLSPTATETLYAIGAGDQVVAVDQYSNFPAQAPRTDLTGFTADAAGVGARTPDLVIAPDNAGQLAEGLKVVNVPTLLTPAAATLDDAYRQIEVLGQATGHTKQAAQLVERMRSEIAEIVRNTPRPPVPLSYYHEVSPDFYTASSQSFVGSIYGLFGLANIADSAGGKFPQLSEEHIVHANPNLIFIADTKCCHVNAAAVAARPGWNTLDAVHRGQVIELDDDIAGRWGPRVVDLVRAIGEGVAKAQHG</sequence>
<evidence type="ECO:0000313" key="4">
    <source>
        <dbReference type="EMBL" id="MBB5155779.1"/>
    </source>
</evidence>
<dbReference type="CDD" id="cd01143">
    <property type="entry name" value="YvrC"/>
    <property type="match status" value="1"/>
</dbReference>
<keyword evidence="5" id="KW-1185">Reference proteome</keyword>
<dbReference type="Pfam" id="PF01497">
    <property type="entry name" value="Peripla_BP_2"/>
    <property type="match status" value="1"/>
</dbReference>
<accession>A0A840QB51</accession>
<organism evidence="4 5">
    <name type="scientific">Saccharopolyspora phatthalungensis</name>
    <dbReference type="NCBI Taxonomy" id="664693"/>
    <lineage>
        <taxon>Bacteria</taxon>
        <taxon>Bacillati</taxon>
        <taxon>Actinomycetota</taxon>
        <taxon>Actinomycetes</taxon>
        <taxon>Pseudonocardiales</taxon>
        <taxon>Pseudonocardiaceae</taxon>
        <taxon>Saccharopolyspora</taxon>
    </lineage>
</organism>
<feature type="signal peptide" evidence="2">
    <location>
        <begin position="1"/>
        <end position="25"/>
    </location>
</feature>
<dbReference type="PANTHER" id="PTHR30535:SF34">
    <property type="entry name" value="MOLYBDATE-BINDING PROTEIN MOLA"/>
    <property type="match status" value="1"/>
</dbReference>
<proteinExistence type="inferred from homology"/>
<dbReference type="PROSITE" id="PS51257">
    <property type="entry name" value="PROKAR_LIPOPROTEIN"/>
    <property type="match status" value="1"/>
</dbReference>
<dbReference type="PROSITE" id="PS50983">
    <property type="entry name" value="FE_B12_PBP"/>
    <property type="match status" value="1"/>
</dbReference>
<dbReference type="AlphaFoldDB" id="A0A840QB51"/>
<dbReference type="InterPro" id="IPR002491">
    <property type="entry name" value="ABC_transptr_periplasmic_BD"/>
</dbReference>
<feature type="chain" id="PRO_5032765789" evidence="2">
    <location>
        <begin position="26"/>
        <end position="313"/>
    </location>
</feature>
<comment type="caution">
    <text evidence="4">The sequence shown here is derived from an EMBL/GenBank/DDBJ whole genome shotgun (WGS) entry which is preliminary data.</text>
</comment>